<dbReference type="PANTHER" id="PTHR12801">
    <property type="entry name" value="RNA EXONUCLEASE REXO1 / RECO3 FAMILY MEMBER-RELATED"/>
    <property type="match status" value="1"/>
</dbReference>
<sequence>MRQKRRNQAKAPLNGGSAGGDHKTQNVKRKKTEKGEEKVVEKGATAEATKVAEKVTAKKTRGPNDPHRKLDILFYGNKNIYLRDIHNFIINLRVEKSVHKNDLFIVKNSDCVNNLIVVIVPNLSSWFIRDISASGVFSKLQKNNNFRKIHTENCFKNNYSNLMLKALSVSVMKNKGTNCNSPRGGTFCIENFLLSSEQMLLNRYPKKDSEEYLSFESVEYVKTHKGITDMRSYLNTTMNTTTSVSRDGTPNGLSHPDETTVPVKEPAAPSPQGSHPNGESAHLEEATEETVKETVKDAAEEAKNIFTEEHITMYAQVLEKLLKVSEQASQQKGQSTPAGDPKGEEKTESPNESDGGEDQRDEMLNGGENGNADGAANLPLQNGEVNGRISTPSEGGGPSGSTREGGDNASGSTPSGSNHSGSTPNRQPAVQFDLDNIYSIDCEMCETINKKKELTKITVVDAYMNIVYDSYVVPDNQITNYLTPYSGISESTLRDVNTKLKDVQEHLKKIFNNKSILIGHSLENDLHALRIHHDHVVDTSVVYSNSPYYFLKPSLFNLCQRHLGITMKREKGHNSIDDAKISMFLALKKMSEFDTAEPLYQYQPLPAFLNPDSFANVKGNIIYHEDVSHKFEKNMCIYDSKSEYIEEKLPKHFLKNCFHCPCENDDECVENLIMNIKNKNKIKNYLLILREYENLCNQKIYNCVKNAKEENFQVDGNGELFQVPTRVEASGIVKKLSQKIENIYENLGSNDVLILLSFNSNHLAEEKIKETLFLAKDIFHANVDTNDKLSNLTAKINSMEKIIAKKQSENDFANLHFLQFRHLLCSYERHILAYLNEQKNTDRSIFILNSLTNLKNTVCGNSRKKTFNGWFSILLKG</sequence>
<dbReference type="InterPro" id="IPR034922">
    <property type="entry name" value="REX1-like_exo"/>
</dbReference>
<feature type="compositionally biased region" description="Polar residues" evidence="7">
    <location>
        <begin position="326"/>
        <end position="337"/>
    </location>
</feature>
<keyword evidence="3" id="KW-0540">Nuclease</keyword>
<dbReference type="Proteomes" id="UP000053562">
    <property type="component" value="Unassembled WGS sequence"/>
</dbReference>
<comment type="similarity">
    <text evidence="2">Belongs to the REXO1/REXO3 family.</text>
</comment>
<evidence type="ECO:0000256" key="7">
    <source>
        <dbReference type="SAM" id="MobiDB-lite"/>
    </source>
</evidence>
<evidence type="ECO:0000256" key="3">
    <source>
        <dbReference type="ARBA" id="ARBA00022722"/>
    </source>
</evidence>
<evidence type="ECO:0000313" key="9">
    <source>
        <dbReference type="EMBL" id="KMZ79290.1"/>
    </source>
</evidence>
<dbReference type="PANTHER" id="PTHR12801:SF115">
    <property type="entry name" value="FI18136P1-RELATED"/>
    <property type="match status" value="1"/>
</dbReference>
<feature type="compositionally biased region" description="Basic and acidic residues" evidence="7">
    <location>
        <begin position="281"/>
        <end position="296"/>
    </location>
</feature>
<feature type="region of interest" description="Disordered" evidence="7">
    <location>
        <begin position="326"/>
        <end position="428"/>
    </location>
</feature>
<dbReference type="GO" id="GO:0005634">
    <property type="term" value="C:nucleus"/>
    <property type="evidence" value="ECO:0007669"/>
    <property type="project" value="UniProtKB-SubCell"/>
</dbReference>
<evidence type="ECO:0000256" key="6">
    <source>
        <dbReference type="ARBA" id="ARBA00023242"/>
    </source>
</evidence>
<proteinExistence type="inferred from homology"/>
<keyword evidence="5 9" id="KW-0269">Exonuclease</keyword>
<evidence type="ECO:0000256" key="2">
    <source>
        <dbReference type="ARBA" id="ARBA00006357"/>
    </source>
</evidence>
<dbReference type="Gene3D" id="3.30.420.10">
    <property type="entry name" value="Ribonuclease H-like superfamily/Ribonuclease H"/>
    <property type="match status" value="1"/>
</dbReference>
<dbReference type="OrthoDB" id="8191639at2759"/>
<feature type="compositionally biased region" description="Polar residues" evidence="7">
    <location>
        <begin position="240"/>
        <end position="252"/>
    </location>
</feature>
<keyword evidence="4" id="KW-0378">Hydrolase</keyword>
<protein>
    <submittedName>
        <fullName evidence="9">Exonuclease</fullName>
    </submittedName>
</protein>
<evidence type="ECO:0000256" key="5">
    <source>
        <dbReference type="ARBA" id="ARBA00022839"/>
    </source>
</evidence>
<name>A0A0J9S8K8_PLAVI</name>
<dbReference type="AlphaFoldDB" id="A0A0J9S8K8"/>
<dbReference type="InterPro" id="IPR047021">
    <property type="entry name" value="REXO1/3/4-like"/>
</dbReference>
<dbReference type="GO" id="GO:0004527">
    <property type="term" value="F:exonuclease activity"/>
    <property type="evidence" value="ECO:0007669"/>
    <property type="project" value="UniProtKB-KW"/>
</dbReference>
<dbReference type="CDD" id="cd06145">
    <property type="entry name" value="REX1_like"/>
    <property type="match status" value="1"/>
</dbReference>
<dbReference type="InterPro" id="IPR012337">
    <property type="entry name" value="RNaseH-like_sf"/>
</dbReference>
<evidence type="ECO:0000313" key="10">
    <source>
        <dbReference type="Proteomes" id="UP000053562"/>
    </source>
</evidence>
<feature type="region of interest" description="Disordered" evidence="7">
    <location>
        <begin position="1"/>
        <end position="45"/>
    </location>
</feature>
<feature type="compositionally biased region" description="Polar residues" evidence="7">
    <location>
        <begin position="409"/>
        <end position="428"/>
    </location>
</feature>
<keyword evidence="6" id="KW-0539">Nucleus</keyword>
<evidence type="ECO:0000256" key="1">
    <source>
        <dbReference type="ARBA" id="ARBA00004123"/>
    </source>
</evidence>
<evidence type="ECO:0000259" key="8">
    <source>
        <dbReference type="SMART" id="SM00479"/>
    </source>
</evidence>
<dbReference type="SUPFAM" id="SSF53098">
    <property type="entry name" value="Ribonuclease H-like"/>
    <property type="match status" value="1"/>
</dbReference>
<organism evidence="9 10">
    <name type="scientific">Plasmodium vivax India VII</name>
    <dbReference type="NCBI Taxonomy" id="1077284"/>
    <lineage>
        <taxon>Eukaryota</taxon>
        <taxon>Sar</taxon>
        <taxon>Alveolata</taxon>
        <taxon>Apicomplexa</taxon>
        <taxon>Aconoidasida</taxon>
        <taxon>Haemosporida</taxon>
        <taxon>Plasmodiidae</taxon>
        <taxon>Plasmodium</taxon>
        <taxon>Plasmodium (Plasmodium)</taxon>
    </lineage>
</organism>
<dbReference type="SMART" id="SM00479">
    <property type="entry name" value="EXOIII"/>
    <property type="match status" value="1"/>
</dbReference>
<comment type="subcellular location">
    <subcellularLocation>
        <location evidence="1">Nucleus</location>
    </subcellularLocation>
</comment>
<gene>
    <name evidence="9" type="ORF">PVIIG_01764</name>
</gene>
<evidence type="ECO:0000256" key="4">
    <source>
        <dbReference type="ARBA" id="ARBA00022801"/>
    </source>
</evidence>
<dbReference type="EMBL" id="KQ234346">
    <property type="protein sequence ID" value="KMZ79290.1"/>
    <property type="molecule type" value="Genomic_DNA"/>
</dbReference>
<feature type="region of interest" description="Disordered" evidence="7">
    <location>
        <begin position="240"/>
        <end position="296"/>
    </location>
</feature>
<feature type="domain" description="Exonuclease" evidence="8">
    <location>
        <begin position="436"/>
        <end position="595"/>
    </location>
</feature>
<dbReference type="InterPro" id="IPR013520">
    <property type="entry name" value="Ribonucl_H"/>
</dbReference>
<dbReference type="GO" id="GO:0003676">
    <property type="term" value="F:nucleic acid binding"/>
    <property type="evidence" value="ECO:0007669"/>
    <property type="project" value="InterPro"/>
</dbReference>
<reference evidence="9 10" key="1">
    <citation type="submission" date="2011-08" db="EMBL/GenBank/DDBJ databases">
        <title>The Genome Sequence of Plasmodium vivax India VII.</title>
        <authorList>
            <consortium name="The Broad Institute Genome Sequencing Platform"/>
            <consortium name="The Broad Institute Genome Sequencing Center for Infectious Disease"/>
            <person name="Neafsey D."/>
            <person name="Carlton J."/>
            <person name="Barnwell J."/>
            <person name="Collins W."/>
            <person name="Escalante A."/>
            <person name="Mullikin J."/>
            <person name="Saul A."/>
            <person name="Guigo R."/>
            <person name="Camara F."/>
            <person name="Young S.K."/>
            <person name="Zeng Q."/>
            <person name="Gargeya S."/>
            <person name="Fitzgerald M."/>
            <person name="Haas B."/>
            <person name="Abouelleil A."/>
            <person name="Alvarado L."/>
            <person name="Arachchi H.M."/>
            <person name="Berlin A."/>
            <person name="Brown A."/>
            <person name="Chapman S.B."/>
            <person name="Chen Z."/>
            <person name="Dunbar C."/>
            <person name="Freedman E."/>
            <person name="Gearin G."/>
            <person name="Gellesch M."/>
            <person name="Goldberg J."/>
            <person name="Griggs A."/>
            <person name="Gujja S."/>
            <person name="Heiman D."/>
            <person name="Howarth C."/>
            <person name="Larson L."/>
            <person name="Lui A."/>
            <person name="MacDonald P.J.P."/>
            <person name="Montmayeur A."/>
            <person name="Murphy C."/>
            <person name="Neiman D."/>
            <person name="Pearson M."/>
            <person name="Priest M."/>
            <person name="Roberts A."/>
            <person name="Saif S."/>
            <person name="Shea T."/>
            <person name="Shenoy N."/>
            <person name="Sisk P."/>
            <person name="Stolte C."/>
            <person name="Sykes S."/>
            <person name="Wortman J."/>
            <person name="Nusbaum C."/>
            <person name="Birren B."/>
        </authorList>
    </citation>
    <scope>NUCLEOTIDE SEQUENCE [LARGE SCALE GENOMIC DNA]</scope>
    <source>
        <strain evidence="9 10">India VII</strain>
    </source>
</reference>
<dbReference type="InterPro" id="IPR036397">
    <property type="entry name" value="RNaseH_sf"/>
</dbReference>
<accession>A0A0J9S8K8</accession>